<dbReference type="GO" id="GO:0032993">
    <property type="term" value="C:protein-DNA complex"/>
    <property type="evidence" value="ECO:0007669"/>
    <property type="project" value="TreeGrafter"/>
</dbReference>
<evidence type="ECO:0000259" key="5">
    <source>
        <dbReference type="PROSITE" id="PS50931"/>
    </source>
</evidence>
<dbReference type="InterPro" id="IPR000847">
    <property type="entry name" value="LysR_HTH_N"/>
</dbReference>
<dbReference type="SUPFAM" id="SSF46785">
    <property type="entry name" value="Winged helix' DNA-binding domain"/>
    <property type="match status" value="1"/>
</dbReference>
<dbReference type="PANTHER" id="PTHR30346:SF0">
    <property type="entry name" value="HCA OPERON TRANSCRIPTIONAL ACTIVATOR HCAR"/>
    <property type="match status" value="1"/>
</dbReference>
<dbReference type="InterPro" id="IPR036388">
    <property type="entry name" value="WH-like_DNA-bd_sf"/>
</dbReference>
<dbReference type="PROSITE" id="PS50931">
    <property type="entry name" value="HTH_LYSR"/>
    <property type="match status" value="1"/>
</dbReference>
<dbReference type="CDD" id="cd08414">
    <property type="entry name" value="PBP2_LTTR_aromatics_like"/>
    <property type="match status" value="1"/>
</dbReference>
<dbReference type="AlphaFoldDB" id="A0A6S7A1U7"/>
<proteinExistence type="inferred from homology"/>
<evidence type="ECO:0000256" key="1">
    <source>
        <dbReference type="ARBA" id="ARBA00009437"/>
    </source>
</evidence>
<protein>
    <submittedName>
        <fullName evidence="6">Hca operon transcriptional activator HcaR</fullName>
    </submittedName>
</protein>
<evidence type="ECO:0000256" key="3">
    <source>
        <dbReference type="ARBA" id="ARBA00023125"/>
    </source>
</evidence>
<dbReference type="EMBL" id="CADIJO010000009">
    <property type="protein sequence ID" value="CAB3708368.1"/>
    <property type="molecule type" value="Genomic_DNA"/>
</dbReference>
<dbReference type="InterPro" id="IPR036390">
    <property type="entry name" value="WH_DNA-bd_sf"/>
</dbReference>
<dbReference type="InterPro" id="IPR005119">
    <property type="entry name" value="LysR_subst-bd"/>
</dbReference>
<evidence type="ECO:0000313" key="6">
    <source>
        <dbReference type="EMBL" id="CAB3708368.1"/>
    </source>
</evidence>
<dbReference type="PRINTS" id="PR00039">
    <property type="entry name" value="HTHLYSR"/>
</dbReference>
<evidence type="ECO:0000256" key="4">
    <source>
        <dbReference type="ARBA" id="ARBA00023163"/>
    </source>
</evidence>
<dbReference type="RefSeq" id="WP_175192912.1">
    <property type="nucleotide sequence ID" value="NZ_CADIJO010000009.1"/>
</dbReference>
<accession>A0A6S7A1U7</accession>
<organism evidence="6 7">
    <name type="scientific">Achromobacter deleyi</name>
    <dbReference type="NCBI Taxonomy" id="1353891"/>
    <lineage>
        <taxon>Bacteria</taxon>
        <taxon>Pseudomonadati</taxon>
        <taxon>Pseudomonadota</taxon>
        <taxon>Betaproteobacteria</taxon>
        <taxon>Burkholderiales</taxon>
        <taxon>Alcaligenaceae</taxon>
        <taxon>Achromobacter</taxon>
    </lineage>
</organism>
<dbReference type="Gene3D" id="1.10.10.10">
    <property type="entry name" value="Winged helix-like DNA-binding domain superfamily/Winged helix DNA-binding domain"/>
    <property type="match status" value="1"/>
</dbReference>
<dbReference type="FunFam" id="1.10.10.10:FF:000001">
    <property type="entry name" value="LysR family transcriptional regulator"/>
    <property type="match status" value="1"/>
</dbReference>
<keyword evidence="2" id="KW-0805">Transcription regulation</keyword>
<keyword evidence="3" id="KW-0238">DNA-binding</keyword>
<dbReference type="Pfam" id="PF00126">
    <property type="entry name" value="HTH_1"/>
    <property type="match status" value="1"/>
</dbReference>
<comment type="similarity">
    <text evidence="1">Belongs to the LysR transcriptional regulatory family.</text>
</comment>
<dbReference type="Proteomes" id="UP000494111">
    <property type="component" value="Unassembled WGS sequence"/>
</dbReference>
<feature type="domain" description="HTH lysR-type" evidence="5">
    <location>
        <begin position="1"/>
        <end position="60"/>
    </location>
</feature>
<reference evidence="6 7" key="1">
    <citation type="submission" date="2020-04" db="EMBL/GenBank/DDBJ databases">
        <authorList>
            <person name="De Canck E."/>
        </authorList>
    </citation>
    <scope>NUCLEOTIDE SEQUENCE [LARGE SCALE GENOMIC DNA]</scope>
    <source>
        <strain evidence="6 7">LMG 3458</strain>
    </source>
</reference>
<gene>
    <name evidence="6" type="primary">hcaR_4</name>
    <name evidence="6" type="ORF">LMG3458_03067</name>
</gene>
<evidence type="ECO:0000256" key="2">
    <source>
        <dbReference type="ARBA" id="ARBA00023015"/>
    </source>
</evidence>
<dbReference type="GO" id="GO:0003700">
    <property type="term" value="F:DNA-binding transcription factor activity"/>
    <property type="evidence" value="ECO:0007669"/>
    <property type="project" value="InterPro"/>
</dbReference>
<dbReference type="PANTHER" id="PTHR30346">
    <property type="entry name" value="TRANSCRIPTIONAL DUAL REGULATOR HCAR-RELATED"/>
    <property type="match status" value="1"/>
</dbReference>
<dbReference type="GO" id="GO:0003677">
    <property type="term" value="F:DNA binding"/>
    <property type="evidence" value="ECO:0007669"/>
    <property type="project" value="UniProtKB-KW"/>
</dbReference>
<evidence type="ECO:0000313" key="7">
    <source>
        <dbReference type="Proteomes" id="UP000494111"/>
    </source>
</evidence>
<dbReference type="Gene3D" id="3.40.190.10">
    <property type="entry name" value="Periplasmic binding protein-like II"/>
    <property type="match status" value="2"/>
</dbReference>
<name>A0A6S7A1U7_9BURK</name>
<sequence>MPLISRALRAFVVVAEELHFGNAAARLNISQPPLSQLIRQFEAQVGAELFVRSTRSVKLTRAGEVLLQHARRLQAEGDAAVHAARRAGSGDAGRLTVGFVSTAAYQVLPPALSRYRAEYPDVELALEHALTGELADKLAAGTIDLAIFRRLPRAEEPDFVYERVHREKMILALPADHPLNRYERVPMARLDGQDVVGFQREASFYFHSVQTRLFRDHNVRPHIVYESVLPTLLSMVECGMGVALVPESAATLRGTGVQYRPLSGRANAFDVDLYCARRADNLNPTAQAFARVLRESTRDATREPPAR</sequence>
<dbReference type="SUPFAM" id="SSF53850">
    <property type="entry name" value="Periplasmic binding protein-like II"/>
    <property type="match status" value="1"/>
</dbReference>
<keyword evidence="4" id="KW-0804">Transcription</keyword>
<dbReference type="Pfam" id="PF03466">
    <property type="entry name" value="LysR_substrate"/>
    <property type="match status" value="1"/>
</dbReference>